<dbReference type="PANTHER" id="PTHR43806:SF11">
    <property type="entry name" value="CEREVISIN-RELATED"/>
    <property type="match status" value="1"/>
</dbReference>
<feature type="domain" description="Peptidase S8/S53" evidence="11">
    <location>
        <begin position="55"/>
        <end position="441"/>
    </location>
</feature>
<comment type="caution">
    <text evidence="13">The sequence shown here is derived from an EMBL/GenBank/DDBJ whole genome shotgun (WGS) entry which is preliminary data.</text>
</comment>
<keyword evidence="4 9" id="KW-0645">Protease</keyword>
<dbReference type="Pfam" id="PF00082">
    <property type="entry name" value="Peptidase_S8"/>
    <property type="match status" value="1"/>
</dbReference>
<dbReference type="InterPro" id="IPR023828">
    <property type="entry name" value="Peptidase_S8_Ser-AS"/>
</dbReference>
<dbReference type="PROSITE" id="PS00136">
    <property type="entry name" value="SUBTILASE_ASP"/>
    <property type="match status" value="1"/>
</dbReference>
<comment type="similarity">
    <text evidence="1 9">Belongs to the peptidase S8 family.</text>
</comment>
<evidence type="ECO:0000256" key="5">
    <source>
        <dbReference type="ARBA" id="ARBA00022729"/>
    </source>
</evidence>
<dbReference type="CDD" id="cd07474">
    <property type="entry name" value="Peptidases_S8_subtilisin_Vpr-like"/>
    <property type="match status" value="1"/>
</dbReference>
<dbReference type="PROSITE" id="PS00137">
    <property type="entry name" value="SUBTILASE_HIS"/>
    <property type="match status" value="1"/>
</dbReference>
<evidence type="ECO:0000256" key="7">
    <source>
        <dbReference type="ARBA" id="ARBA00022825"/>
    </source>
</evidence>
<dbReference type="InterPro" id="IPR000209">
    <property type="entry name" value="Peptidase_S8/S53_dom"/>
</dbReference>
<dbReference type="EMBL" id="LXWN01000001">
    <property type="protein sequence ID" value="PTL88323.1"/>
    <property type="molecule type" value="Genomic_DNA"/>
</dbReference>
<dbReference type="GO" id="GO:0006508">
    <property type="term" value="P:proteolysis"/>
    <property type="evidence" value="ECO:0007669"/>
    <property type="project" value="UniProtKB-KW"/>
</dbReference>
<keyword evidence="2" id="KW-0134">Cell wall</keyword>
<dbReference type="SUPFAM" id="SSF52025">
    <property type="entry name" value="PA domain"/>
    <property type="match status" value="1"/>
</dbReference>
<keyword evidence="7 9" id="KW-0720">Serine protease</keyword>
<evidence type="ECO:0000256" key="3">
    <source>
        <dbReference type="ARBA" id="ARBA00022525"/>
    </source>
</evidence>
<dbReference type="PROSITE" id="PS51892">
    <property type="entry name" value="SUBTILASE"/>
    <property type="match status" value="1"/>
</dbReference>
<dbReference type="SUPFAM" id="SSF52743">
    <property type="entry name" value="Subtilisin-like"/>
    <property type="match status" value="1"/>
</dbReference>
<evidence type="ECO:0000259" key="11">
    <source>
        <dbReference type="Pfam" id="PF00082"/>
    </source>
</evidence>
<protein>
    <submittedName>
        <fullName evidence="13">Peptidase S8</fullName>
    </submittedName>
</protein>
<evidence type="ECO:0000256" key="6">
    <source>
        <dbReference type="ARBA" id="ARBA00022801"/>
    </source>
</evidence>
<keyword evidence="10" id="KW-0812">Transmembrane</keyword>
<evidence type="ECO:0000259" key="12">
    <source>
        <dbReference type="Pfam" id="PF02225"/>
    </source>
</evidence>
<accession>A0A2R6TCZ8</accession>
<feature type="transmembrane region" description="Helical" evidence="10">
    <location>
        <begin position="659"/>
        <end position="677"/>
    </location>
</feature>
<dbReference type="InterPro" id="IPR022398">
    <property type="entry name" value="Peptidase_S8_His-AS"/>
</dbReference>
<organism evidence="13 14">
    <name type="scientific">Candidatus Nitrosopelagicus brevis</name>
    <dbReference type="NCBI Taxonomy" id="1410606"/>
    <lineage>
        <taxon>Archaea</taxon>
        <taxon>Nitrososphaerota</taxon>
    </lineage>
</organism>
<proteinExistence type="inferred from homology"/>
<dbReference type="Gene3D" id="3.50.30.30">
    <property type="match status" value="1"/>
</dbReference>
<evidence type="ECO:0000256" key="1">
    <source>
        <dbReference type="ARBA" id="ARBA00011073"/>
    </source>
</evidence>
<dbReference type="InterPro" id="IPR046450">
    <property type="entry name" value="PA_dom_sf"/>
</dbReference>
<dbReference type="Proteomes" id="UP000241022">
    <property type="component" value="Unassembled WGS sequence"/>
</dbReference>
<dbReference type="InterPro" id="IPR034213">
    <property type="entry name" value="S8_Vpr-like"/>
</dbReference>
<feature type="active site" description="Charge relay system" evidence="8">
    <location>
        <position position="64"/>
    </location>
</feature>
<dbReference type="InterPro" id="IPR023827">
    <property type="entry name" value="Peptidase_S8_Asp-AS"/>
</dbReference>
<dbReference type="Pfam" id="PF02225">
    <property type="entry name" value="PA"/>
    <property type="match status" value="1"/>
</dbReference>
<keyword evidence="5" id="KW-0732">Signal</keyword>
<keyword evidence="6 9" id="KW-0378">Hydrolase</keyword>
<evidence type="ECO:0000313" key="13">
    <source>
        <dbReference type="EMBL" id="PTL88323.1"/>
    </source>
</evidence>
<dbReference type="InterPro" id="IPR036852">
    <property type="entry name" value="Peptidase_S8/S53_dom_sf"/>
</dbReference>
<dbReference type="Gene3D" id="3.40.50.200">
    <property type="entry name" value="Peptidase S8/S53 domain"/>
    <property type="match status" value="1"/>
</dbReference>
<keyword evidence="10" id="KW-1133">Transmembrane helix</keyword>
<dbReference type="PANTHER" id="PTHR43806">
    <property type="entry name" value="PEPTIDASE S8"/>
    <property type="match status" value="1"/>
</dbReference>
<dbReference type="InterPro" id="IPR050131">
    <property type="entry name" value="Peptidase_S8_subtilisin-like"/>
</dbReference>
<evidence type="ECO:0000256" key="10">
    <source>
        <dbReference type="SAM" id="Phobius"/>
    </source>
</evidence>
<feature type="domain" description="PA" evidence="12">
    <location>
        <begin position="255"/>
        <end position="342"/>
    </location>
</feature>
<dbReference type="AlphaFoldDB" id="A0A2R6TCZ8"/>
<evidence type="ECO:0000313" key="14">
    <source>
        <dbReference type="Proteomes" id="UP000241022"/>
    </source>
</evidence>
<evidence type="ECO:0000256" key="2">
    <source>
        <dbReference type="ARBA" id="ARBA00022512"/>
    </source>
</evidence>
<evidence type="ECO:0000256" key="9">
    <source>
        <dbReference type="RuleBase" id="RU003355"/>
    </source>
</evidence>
<name>A0A2R6TCZ8_9ARCH</name>
<evidence type="ECO:0000256" key="4">
    <source>
        <dbReference type="ARBA" id="ARBA00022670"/>
    </source>
</evidence>
<sequence>MTYMRNFLFFTLLLGGLFSFVIVNFITLDENSELFLDNSGPYIGAEFPKELGFTGKGIKIGVIDTGINLSHPDFFNQDETSRFLKGYDFVDNDTVPQDTNGHGTQVTGIIAADGQLKGIAPMAEIFSYRVSSDGESVPSNLIIKAINQAVEDRVDIINISLGVNMTHNKIDEAVNNAIKQGIVVVAAAGNSGPDKSTIGSPAKNPNAITVGATYNNRDSSMVSTLEVEDTQFQVLPMLGTDTISDPISAEIVFGKYSRENDFDGIDVRGKIVLAERGGEAPDEIVFFSDKEIFASNNGAKGLIVYNNQPGIFFGELIHEYVSEDYYPTIPTVSMTREEGLELKKILESETSGTLNVFNHPDFLATFSSRGPVSPFYLKPDLVAPGVFVNTTSLKNFYNITSGTSYAAPHVSGAIALLLEKNPNFTPHEIKSILVTTSDIITDEYKKEFEFDAGGAGRIDLKKAFNSELIFEPPKLIFNLSEHKTLEENEIKISSLYGNINIQKVEFSDIENVEFDYEIRDSALYITSKLIENELGDFETRAFITNNDIMYQIPIIVRVSEASIVISESENELSFQVKRPLDWDYAKITVTNSETFEERSISITPNKIESLKLYDPGTYWIEANVKSSEDTFDVYEFYEIKKDLSEEKPILENSELPERALIILGIIFSIVVLVGLKLRKNY</sequence>
<dbReference type="PROSITE" id="PS00138">
    <property type="entry name" value="SUBTILASE_SER"/>
    <property type="match status" value="1"/>
</dbReference>
<dbReference type="InterPro" id="IPR003137">
    <property type="entry name" value="PA_domain"/>
</dbReference>
<dbReference type="InterPro" id="IPR015500">
    <property type="entry name" value="Peptidase_S8_subtilisin-rel"/>
</dbReference>
<keyword evidence="3" id="KW-0964">Secreted</keyword>
<evidence type="ECO:0000256" key="8">
    <source>
        <dbReference type="PIRSR" id="PIRSR615500-1"/>
    </source>
</evidence>
<gene>
    <name evidence="13" type="ORF">A7X95_03450</name>
</gene>
<dbReference type="PRINTS" id="PR00723">
    <property type="entry name" value="SUBTILISIN"/>
</dbReference>
<dbReference type="GO" id="GO:0004252">
    <property type="term" value="F:serine-type endopeptidase activity"/>
    <property type="evidence" value="ECO:0007669"/>
    <property type="project" value="InterPro"/>
</dbReference>
<reference evidence="13 14" key="1">
    <citation type="submission" date="2018-04" db="EMBL/GenBank/DDBJ databases">
        <title>Transcriptomics of ammonia oxidizing archaea.</title>
        <authorList>
            <person name="Carini P."/>
        </authorList>
    </citation>
    <scope>NUCLEOTIDE SEQUENCE [LARGE SCALE GENOMIC DNA]</scope>
    <source>
        <strain evidence="13 14">U25</strain>
    </source>
</reference>
<feature type="active site" description="Charge relay system" evidence="8">
    <location>
        <position position="404"/>
    </location>
</feature>
<keyword evidence="14" id="KW-1185">Reference proteome</keyword>
<keyword evidence="10" id="KW-0472">Membrane</keyword>
<feature type="active site" description="Charge relay system" evidence="8">
    <location>
        <position position="102"/>
    </location>
</feature>